<proteinExistence type="predicted"/>
<evidence type="ECO:0000313" key="7">
    <source>
        <dbReference type="EMBL" id="QDT07511.1"/>
    </source>
</evidence>
<name>A0A517NK45_9BACT</name>
<dbReference type="OrthoDB" id="196054at2"/>
<organism evidence="7 8">
    <name type="scientific">Rubripirellula lacrimiformis</name>
    <dbReference type="NCBI Taxonomy" id="1930273"/>
    <lineage>
        <taxon>Bacteria</taxon>
        <taxon>Pseudomonadati</taxon>
        <taxon>Planctomycetota</taxon>
        <taxon>Planctomycetia</taxon>
        <taxon>Pirellulales</taxon>
        <taxon>Pirellulaceae</taxon>
        <taxon>Rubripirellula</taxon>
    </lineage>
</organism>
<reference evidence="7 8" key="1">
    <citation type="submission" date="2019-02" db="EMBL/GenBank/DDBJ databases">
        <title>Deep-cultivation of Planctomycetes and their phenomic and genomic characterization uncovers novel biology.</title>
        <authorList>
            <person name="Wiegand S."/>
            <person name="Jogler M."/>
            <person name="Boedeker C."/>
            <person name="Pinto D."/>
            <person name="Vollmers J."/>
            <person name="Rivas-Marin E."/>
            <person name="Kohn T."/>
            <person name="Peeters S.H."/>
            <person name="Heuer A."/>
            <person name="Rast P."/>
            <person name="Oberbeckmann S."/>
            <person name="Bunk B."/>
            <person name="Jeske O."/>
            <person name="Meyerdierks A."/>
            <person name="Storesund J.E."/>
            <person name="Kallscheuer N."/>
            <person name="Luecker S."/>
            <person name="Lage O.M."/>
            <person name="Pohl T."/>
            <person name="Merkel B.J."/>
            <person name="Hornburger P."/>
            <person name="Mueller R.-W."/>
            <person name="Bruemmer F."/>
            <person name="Labrenz M."/>
            <person name="Spormann A.M."/>
            <person name="Op den Camp H."/>
            <person name="Overmann J."/>
            <person name="Amann R."/>
            <person name="Jetten M.S.M."/>
            <person name="Mascher T."/>
            <person name="Medema M.H."/>
            <person name="Devos D.P."/>
            <person name="Kaster A.-K."/>
            <person name="Ovreas L."/>
            <person name="Rohde M."/>
            <person name="Galperin M.Y."/>
            <person name="Jogler C."/>
        </authorList>
    </citation>
    <scope>NUCLEOTIDE SEQUENCE [LARGE SCALE GENOMIC DNA]</scope>
    <source>
        <strain evidence="7 8">K22_7</strain>
    </source>
</reference>
<evidence type="ECO:0000313" key="8">
    <source>
        <dbReference type="Proteomes" id="UP000318538"/>
    </source>
</evidence>
<dbReference type="Pfam" id="PF01694">
    <property type="entry name" value="Rhomboid"/>
    <property type="match status" value="1"/>
</dbReference>
<evidence type="ECO:0000259" key="6">
    <source>
        <dbReference type="Pfam" id="PF01694"/>
    </source>
</evidence>
<evidence type="ECO:0000256" key="4">
    <source>
        <dbReference type="ARBA" id="ARBA00023136"/>
    </source>
</evidence>
<keyword evidence="3 5" id="KW-1133">Transmembrane helix</keyword>
<dbReference type="InterPro" id="IPR022764">
    <property type="entry name" value="Peptidase_S54_rhomboid_dom"/>
</dbReference>
<evidence type="ECO:0000256" key="3">
    <source>
        <dbReference type="ARBA" id="ARBA00022989"/>
    </source>
</evidence>
<dbReference type="AlphaFoldDB" id="A0A517NK45"/>
<evidence type="ECO:0000256" key="2">
    <source>
        <dbReference type="ARBA" id="ARBA00022692"/>
    </source>
</evidence>
<sequence length="219" mass="23388">MFTHLLRTYPVTIAITVLAVLSHTSAALTGAFELDFGLVAGGQVWRLISGHWTHFDASHLCWDLLMFVVLSAMCERRCGQKSAWGYAVTIAASLLFISAAIRITCPEIATYRGLSGIDTGLFGWLVVDHSRQSWRSSNRLAAVVAATGLLALIGKLIFEAATGNTLFVDSSTFTPLVQSHLAGLAGGIAASTIHALGRQSIPPINESIKSPIAQRRPAS</sequence>
<dbReference type="EMBL" id="CP036525">
    <property type="protein sequence ID" value="QDT07511.1"/>
    <property type="molecule type" value="Genomic_DNA"/>
</dbReference>
<feature type="domain" description="Peptidase S54 rhomboid" evidence="6">
    <location>
        <begin position="42"/>
        <end position="193"/>
    </location>
</feature>
<dbReference type="Gene3D" id="1.20.1540.10">
    <property type="entry name" value="Rhomboid-like"/>
    <property type="match status" value="1"/>
</dbReference>
<keyword evidence="2 5" id="KW-0812">Transmembrane</keyword>
<dbReference type="NCBIfam" id="TIGR03902">
    <property type="entry name" value="rhom_GG_sort"/>
    <property type="match status" value="1"/>
</dbReference>
<keyword evidence="8" id="KW-1185">Reference proteome</keyword>
<comment type="subcellular location">
    <subcellularLocation>
        <location evidence="1">Membrane</location>
        <topology evidence="1">Multi-pass membrane protein</topology>
    </subcellularLocation>
</comment>
<dbReference type="Proteomes" id="UP000318538">
    <property type="component" value="Chromosome"/>
</dbReference>
<dbReference type="InterPro" id="IPR035952">
    <property type="entry name" value="Rhomboid-like_sf"/>
</dbReference>
<dbReference type="SUPFAM" id="SSF144091">
    <property type="entry name" value="Rhomboid-like"/>
    <property type="match status" value="1"/>
</dbReference>
<feature type="transmembrane region" description="Helical" evidence="5">
    <location>
        <begin position="84"/>
        <end position="103"/>
    </location>
</feature>
<gene>
    <name evidence="7" type="ORF">K227x_59390</name>
</gene>
<feature type="transmembrane region" description="Helical" evidence="5">
    <location>
        <begin position="139"/>
        <end position="158"/>
    </location>
</feature>
<dbReference type="GO" id="GO:0016020">
    <property type="term" value="C:membrane"/>
    <property type="evidence" value="ECO:0007669"/>
    <property type="project" value="UniProtKB-SubCell"/>
</dbReference>
<dbReference type="RefSeq" id="WP_145175567.1">
    <property type="nucleotide sequence ID" value="NZ_CP036525.1"/>
</dbReference>
<dbReference type="InterPro" id="IPR023826">
    <property type="entry name" value="Rhom-like_SP_proteobac"/>
</dbReference>
<keyword evidence="4 5" id="KW-0472">Membrane</keyword>
<feature type="transmembrane region" description="Helical" evidence="5">
    <location>
        <begin position="109"/>
        <end position="127"/>
    </location>
</feature>
<protein>
    <submittedName>
        <fullName evidence="7">Rhomboid family protein</fullName>
    </submittedName>
</protein>
<dbReference type="GO" id="GO:0004252">
    <property type="term" value="F:serine-type endopeptidase activity"/>
    <property type="evidence" value="ECO:0007669"/>
    <property type="project" value="InterPro"/>
</dbReference>
<evidence type="ECO:0000256" key="5">
    <source>
        <dbReference type="SAM" id="Phobius"/>
    </source>
</evidence>
<evidence type="ECO:0000256" key="1">
    <source>
        <dbReference type="ARBA" id="ARBA00004141"/>
    </source>
</evidence>
<dbReference type="KEGG" id="rlc:K227x_59390"/>
<accession>A0A517NK45</accession>